<evidence type="ECO:0000313" key="5">
    <source>
        <dbReference type="Proteomes" id="UP000000689"/>
    </source>
</evidence>
<feature type="compositionally biased region" description="Acidic residues" evidence="1">
    <location>
        <begin position="120"/>
        <end position="134"/>
    </location>
</feature>
<dbReference type="InterPro" id="IPR040185">
    <property type="entry name" value="Far11/STRP"/>
</dbReference>
<dbReference type="GO" id="GO:0007010">
    <property type="term" value="P:cytoskeleton organization"/>
    <property type="evidence" value="ECO:0007669"/>
    <property type="project" value="TreeGrafter"/>
</dbReference>
<evidence type="ECO:0000259" key="3">
    <source>
        <dbReference type="SMART" id="SM01293"/>
    </source>
</evidence>
<evidence type="ECO:0000259" key="2">
    <source>
        <dbReference type="SMART" id="SM01292"/>
    </source>
</evidence>
<dbReference type="InterPro" id="IPR012486">
    <property type="entry name" value="Far11/STRP_N"/>
</dbReference>
<dbReference type="GO" id="GO:0005829">
    <property type="term" value="C:cytosol"/>
    <property type="evidence" value="ECO:0007669"/>
    <property type="project" value="TreeGrafter"/>
</dbReference>
<evidence type="ECO:0000256" key="1">
    <source>
        <dbReference type="SAM" id="MobiDB-lite"/>
    </source>
</evidence>
<accession>G0WCU3</accession>
<dbReference type="GO" id="GO:0016239">
    <property type="term" value="P:positive regulation of macroautophagy"/>
    <property type="evidence" value="ECO:0007669"/>
    <property type="project" value="EnsemblFungi"/>
</dbReference>
<dbReference type="GO" id="GO:0031573">
    <property type="term" value="P:mitotic intra-S DNA damage checkpoint signaling"/>
    <property type="evidence" value="ECO:0007669"/>
    <property type="project" value="EnsemblFungi"/>
</dbReference>
<feature type="region of interest" description="Disordered" evidence="1">
    <location>
        <begin position="69"/>
        <end position="88"/>
    </location>
</feature>
<dbReference type="RefSeq" id="XP_003670847.1">
    <property type="nucleotide sequence ID" value="XM_003670799.1"/>
</dbReference>
<dbReference type="GeneID" id="11496942"/>
<dbReference type="HOGENOM" id="CLU_003184_1_0_1"/>
<dbReference type="SMART" id="SM01292">
    <property type="entry name" value="N1221"/>
    <property type="match status" value="1"/>
</dbReference>
<dbReference type="Pfam" id="PF11882">
    <property type="entry name" value="DUF3402"/>
    <property type="match status" value="2"/>
</dbReference>
<feature type="region of interest" description="Disordered" evidence="1">
    <location>
        <begin position="170"/>
        <end position="205"/>
    </location>
</feature>
<feature type="compositionally biased region" description="Low complexity" evidence="1">
    <location>
        <begin position="15"/>
        <end position="29"/>
    </location>
</feature>
<dbReference type="OMA" id="PCLYPSD"/>
<feature type="domain" description="Far11/STRP N-terminal" evidence="2">
    <location>
        <begin position="231"/>
        <end position="506"/>
    </location>
</feature>
<dbReference type="InterPro" id="IPR021819">
    <property type="entry name" value="Far11/STRP_C"/>
</dbReference>
<feature type="compositionally biased region" description="Basic and acidic residues" evidence="1">
    <location>
        <begin position="76"/>
        <end position="88"/>
    </location>
</feature>
<dbReference type="Proteomes" id="UP000000689">
    <property type="component" value="Chromosome 6"/>
</dbReference>
<dbReference type="eggNOG" id="KOG3680">
    <property type="taxonomic scope" value="Eukaryota"/>
</dbReference>
<dbReference type="SMART" id="SM01293">
    <property type="entry name" value="DUF3402"/>
    <property type="match status" value="1"/>
</dbReference>
<proteinExistence type="predicted"/>
<dbReference type="PANTHER" id="PTHR13239">
    <property type="entry name" value="PROTEIN REQUIRED FOR HYPHAL ANASTOMOSIS HAM-2"/>
    <property type="match status" value="1"/>
</dbReference>
<sequence length="992" mass="114883">MPIARSMSLENIAIRPKSNSSSPSHSSQKSRQESPQLQQPCERDILLQDLDSMLRNNLRLSNKISSNMKRSFSSENIRHSKDNTFRKRSGLEGDIVTRSPPFLEFGEDNCNNDNINADNIDQDDGNCNESDDENGLLLRSEIPSQGNLDIPDESEDDDEFTNVDEIDSPLIGHLQDGKMPSQNWDKVPESDNNNNNNGRDYNLPVNDEFQKNLDKRAEEILNGTLNRTIEEPSIDWEFKDFYCLQDELNDWYCNSDFLKFPQSKGQFYQMVKLPEKFLKDDSYAREMIDMLFHASNLTDSALMTIFFISMGTFSLTRDMSEQLEQIRRNNLLLIPHLDTLLENFKKIAIKCRDSRGNLKKHSSLLFYSSSVIYFIVCVCIENRDNAKVNITITAFYEARILEFLTFYIEQWRWNSRLSMRIRNIILLLFKLLVLQFGDKNLYNETKSSLYELHGLEPHKRKYGGYAKGSTKLSISPLHYRAFRDDITSRFPDYSMETTKLPIDSNDSCSLSQFLEIPRSKSSNPINMNLAIPEQHIATPFPSPPASPQLLQLSDTPRLRKSFQTNMLYPCLYPSDDENGSDALTERIKSTNEKENNENNIMFPYSIDEAATILSDNLKVKLSTKQLWQERDMFMKTERGWKSNDTDMAIEPNDSISDDDIAINYMNMSVDDYSCSMKKPIEIMKRIDSYYKDCFSSLNALVSVLLQTMESNLNNVFYKRTEVADDGGMIDLSNKDEIEKLKPYLEILRMKEISLKASSGILFVLLKWFKLNHVLKFEQLSVLLYDSRYINISMSLLNKYSENYAERVCGKIITNNGEFWATCSQYNNQYSENFISLSPNDASDIRDTMILPSLAYMLRILRKIIDSKTQRLKELPLSVGTVFKKYYRLKNLDIYHPILRIIKELTPFKNKRWKSEHMELISGVFLYEELELIDNWVTGKDIAGEINDACGQEIALRALMQFYNFRHYGSSMEALGYAEKGNLLHSEPEYSVL</sequence>
<dbReference type="GO" id="GO:0005783">
    <property type="term" value="C:endoplasmic reticulum"/>
    <property type="evidence" value="ECO:0007669"/>
    <property type="project" value="EnsemblFungi"/>
</dbReference>
<organism evidence="4 5">
    <name type="scientific">Naumovozyma dairenensis (strain ATCC 10597 / BCRC 20456 / CBS 421 / NBRC 0211 / NRRL Y-12639)</name>
    <name type="common">Saccharomyces dairenensis</name>
    <dbReference type="NCBI Taxonomy" id="1071378"/>
    <lineage>
        <taxon>Eukaryota</taxon>
        <taxon>Fungi</taxon>
        <taxon>Dikarya</taxon>
        <taxon>Ascomycota</taxon>
        <taxon>Saccharomycotina</taxon>
        <taxon>Saccharomycetes</taxon>
        <taxon>Saccharomycetales</taxon>
        <taxon>Saccharomycetaceae</taxon>
        <taxon>Naumovozyma</taxon>
    </lineage>
</organism>
<dbReference type="PANTHER" id="PTHR13239:SF4">
    <property type="entry name" value="AT25231P"/>
    <property type="match status" value="1"/>
</dbReference>
<keyword evidence="5" id="KW-1185">Reference proteome</keyword>
<evidence type="ECO:0000313" key="4">
    <source>
        <dbReference type="EMBL" id="CCD25604.1"/>
    </source>
</evidence>
<dbReference type="GO" id="GO:0000321">
    <property type="term" value="P:re-entry into mitotic cell cycle after pheromone arrest"/>
    <property type="evidence" value="ECO:0007669"/>
    <property type="project" value="EnsemblFungi"/>
</dbReference>
<dbReference type="KEGG" id="ndi:NDAI_0F02860"/>
<name>G0WCU3_NAUDC</name>
<dbReference type="EMBL" id="HE580272">
    <property type="protein sequence ID" value="CCD25604.1"/>
    <property type="molecule type" value="Genomic_DNA"/>
</dbReference>
<feature type="region of interest" description="Disordered" evidence="1">
    <location>
        <begin position="114"/>
        <end position="134"/>
    </location>
</feature>
<dbReference type="Pfam" id="PF07923">
    <property type="entry name" value="N1221"/>
    <property type="match status" value="1"/>
</dbReference>
<feature type="domain" description="Far11/STRP C-terminal" evidence="3">
    <location>
        <begin position="603"/>
        <end position="989"/>
    </location>
</feature>
<dbReference type="AlphaFoldDB" id="G0WCU3"/>
<dbReference type="STRING" id="1071378.G0WCU3"/>
<gene>
    <name evidence="4" type="primary">NDAI0F02860</name>
    <name evidence="4" type="ordered locus">NDAI_0F02860</name>
</gene>
<dbReference type="GO" id="GO:0000138">
    <property type="term" value="C:Golgi trans cisterna"/>
    <property type="evidence" value="ECO:0007669"/>
    <property type="project" value="EnsemblFungi"/>
</dbReference>
<dbReference type="OrthoDB" id="18234at2759"/>
<protein>
    <recommendedName>
        <fullName evidence="6">Factor arrest protein 11</fullName>
    </recommendedName>
</protein>
<feature type="region of interest" description="Disordered" evidence="1">
    <location>
        <begin position="1"/>
        <end position="39"/>
    </location>
</feature>
<evidence type="ECO:0008006" key="6">
    <source>
        <dbReference type="Google" id="ProtNLM"/>
    </source>
</evidence>
<reference evidence="4 5" key="1">
    <citation type="journal article" date="2011" name="Proc. Natl. Acad. Sci. U.S.A.">
        <title>Evolutionary erosion of yeast sex chromosomes by mating-type switching accidents.</title>
        <authorList>
            <person name="Gordon J.L."/>
            <person name="Armisen D."/>
            <person name="Proux-Wera E."/>
            <person name="Oheigeartaigh S.S."/>
            <person name="Byrne K.P."/>
            <person name="Wolfe K.H."/>
        </authorList>
    </citation>
    <scope>NUCLEOTIDE SEQUENCE [LARGE SCALE GENOMIC DNA]</scope>
    <source>
        <strain evidence="5">ATCC 10597 / BCRC 20456 / CBS 421 / NBRC 0211 / NRRL Y-12639</strain>
    </source>
</reference>